<evidence type="ECO:0000256" key="11">
    <source>
        <dbReference type="ARBA" id="ARBA00023136"/>
    </source>
</evidence>
<comment type="subcellular location">
    <subcellularLocation>
        <location evidence="2 13">Cell membrane</location>
        <topology evidence="2 13">Multi-pass membrane protein</topology>
    </subcellularLocation>
</comment>
<feature type="transmembrane region" description="Helical" evidence="13">
    <location>
        <begin position="102"/>
        <end position="127"/>
    </location>
</feature>
<feature type="compositionally biased region" description="Basic and acidic residues" evidence="14">
    <location>
        <begin position="170"/>
        <end position="207"/>
    </location>
</feature>
<proteinExistence type="inferred from homology"/>
<comment type="similarity">
    <text evidence="13">Belongs to the NiCoT transporter (TC 2.A.52) family.</text>
</comment>
<dbReference type="InterPro" id="IPR011541">
    <property type="entry name" value="Ni/Co_transpt_high_affinity"/>
</dbReference>
<reference evidence="16" key="1">
    <citation type="submission" date="2022-11" db="EMBL/GenBank/DDBJ databases">
        <title>Marinomonas sp. nov., isolated from marine algae.</title>
        <authorList>
            <person name="Choi D.G."/>
            <person name="Kim J.M."/>
            <person name="Lee J.K."/>
            <person name="Baek J.H."/>
            <person name="Jeon C.O."/>
        </authorList>
    </citation>
    <scope>NUCLEOTIDE SEQUENCE</scope>
    <source>
        <strain evidence="16">KJ51-3</strain>
    </source>
</reference>
<evidence type="ECO:0000256" key="12">
    <source>
        <dbReference type="ARBA" id="ARBA00023285"/>
    </source>
</evidence>
<keyword evidence="5" id="KW-1003">Cell membrane</keyword>
<evidence type="ECO:0000256" key="1">
    <source>
        <dbReference type="ARBA" id="ARBA00002510"/>
    </source>
</evidence>
<name>A0ABT3KJ26_9GAMM</name>
<accession>A0ABT3KJ26</accession>
<feature type="transmembrane region" description="Helical" evidence="13">
    <location>
        <begin position="270"/>
        <end position="299"/>
    </location>
</feature>
<dbReference type="PANTHER" id="PTHR40659">
    <property type="entry name" value="NICKEL/COBALT EFFLUX SYSTEM RCNA"/>
    <property type="match status" value="1"/>
</dbReference>
<feature type="region of interest" description="Disordered" evidence="14">
    <location>
        <begin position="170"/>
        <end position="210"/>
    </location>
</feature>
<evidence type="ECO:0000256" key="10">
    <source>
        <dbReference type="ARBA" id="ARBA00023112"/>
    </source>
</evidence>
<dbReference type="PANTHER" id="PTHR40659:SF1">
    <property type="entry name" value="NICKEL_COBALT EFFLUX SYSTEM RCNA"/>
    <property type="match status" value="1"/>
</dbReference>
<dbReference type="Proteomes" id="UP001431181">
    <property type="component" value="Unassembled WGS sequence"/>
</dbReference>
<organism evidence="16 17">
    <name type="scientific">Marinomonas rhodophyticola</name>
    <dbReference type="NCBI Taxonomy" id="2992803"/>
    <lineage>
        <taxon>Bacteria</taxon>
        <taxon>Pseudomonadati</taxon>
        <taxon>Pseudomonadota</taxon>
        <taxon>Gammaproteobacteria</taxon>
        <taxon>Oceanospirillales</taxon>
        <taxon>Oceanospirillaceae</taxon>
        <taxon>Marinomonas</taxon>
    </lineage>
</organism>
<evidence type="ECO:0000256" key="5">
    <source>
        <dbReference type="ARBA" id="ARBA00022475"/>
    </source>
</evidence>
<dbReference type="InterPro" id="IPR051224">
    <property type="entry name" value="NiCoT_RcnA"/>
</dbReference>
<feature type="transmembrane region" description="Helical" evidence="13">
    <location>
        <begin position="243"/>
        <end position="264"/>
    </location>
</feature>
<keyword evidence="17" id="KW-1185">Reference proteome</keyword>
<feature type="transmembrane region" description="Helical" evidence="13">
    <location>
        <begin position="60"/>
        <end position="81"/>
    </location>
</feature>
<feature type="chain" id="PRO_5046389228" description="Nickel/cobalt efflux system" evidence="15">
    <location>
        <begin position="22"/>
        <end position="348"/>
    </location>
</feature>
<comment type="function">
    <text evidence="1">Efflux system for nickel and cobalt.</text>
</comment>
<evidence type="ECO:0000256" key="6">
    <source>
        <dbReference type="ARBA" id="ARBA00022596"/>
    </source>
</evidence>
<keyword evidence="6" id="KW-0533">Nickel</keyword>
<evidence type="ECO:0000256" key="15">
    <source>
        <dbReference type="SAM" id="SignalP"/>
    </source>
</evidence>
<dbReference type="Pfam" id="PF03824">
    <property type="entry name" value="NicO"/>
    <property type="match status" value="1"/>
</dbReference>
<feature type="transmembrane region" description="Helical" evidence="13">
    <location>
        <begin position="139"/>
        <end position="157"/>
    </location>
</feature>
<keyword evidence="15" id="KW-0732">Signal</keyword>
<comment type="caution">
    <text evidence="16">The sequence shown here is derived from an EMBL/GenBank/DDBJ whole genome shotgun (WGS) entry which is preliminary data.</text>
</comment>
<keyword evidence="9" id="KW-0406">Ion transport</keyword>
<gene>
    <name evidence="16" type="ORF">ONZ52_16995</name>
</gene>
<evidence type="ECO:0000256" key="8">
    <source>
        <dbReference type="ARBA" id="ARBA00022989"/>
    </source>
</evidence>
<dbReference type="RefSeq" id="WP_265219885.1">
    <property type="nucleotide sequence ID" value="NZ_JAPEUL010000009.1"/>
</dbReference>
<protein>
    <recommendedName>
        <fullName evidence="13">Nickel/cobalt efflux system</fullName>
    </recommendedName>
</protein>
<evidence type="ECO:0000256" key="3">
    <source>
        <dbReference type="ARBA" id="ARBA00022426"/>
    </source>
</evidence>
<keyword evidence="12" id="KW-0170">Cobalt</keyword>
<keyword evidence="11 13" id="KW-0472">Membrane</keyword>
<feature type="transmembrane region" description="Helical" evidence="13">
    <location>
        <begin position="320"/>
        <end position="341"/>
    </location>
</feature>
<evidence type="ECO:0000256" key="4">
    <source>
        <dbReference type="ARBA" id="ARBA00022448"/>
    </source>
</evidence>
<evidence type="ECO:0000256" key="14">
    <source>
        <dbReference type="SAM" id="MobiDB-lite"/>
    </source>
</evidence>
<keyword evidence="10" id="KW-0921">Nickel transport</keyword>
<evidence type="ECO:0000313" key="16">
    <source>
        <dbReference type="EMBL" id="MCW4630536.1"/>
    </source>
</evidence>
<evidence type="ECO:0000256" key="9">
    <source>
        <dbReference type="ARBA" id="ARBA00023065"/>
    </source>
</evidence>
<dbReference type="EMBL" id="JAPEUL010000009">
    <property type="protein sequence ID" value="MCW4630536.1"/>
    <property type="molecule type" value="Genomic_DNA"/>
</dbReference>
<sequence>MAKNVAFLLLSFLCLSSPLYAAVEFSLYQDFIQWILSQQATFHRELVSLVRSISKEGSPVLLWGLMTTSFFYGVFHAAGPGHGKAVISAYMLASKAPIRRGVSLAFLCAGVQALMAIAVILVLSQIFSLAGKVMQISRFFEIASFAAVGLIGVWILVRLLRGQSGCGHDHSQDHLHAHSSDHHDHDHDHDHDHHDHDHDHDHHDHGSHGHGCCAHHDHHDHGSHGHGCCAHHEQEAKTARRSIWAMVAAVGIRPCTGAVLVLLFSLSTGIFLWGVVATFAMALGTAITVAVLAAVSVLVRDTGLALSSEHRIWRQRVSRVFGFIAAFALIIISCSMIWSYLSNAGRAF</sequence>
<keyword evidence="3" id="KW-0171">Cobalt transport</keyword>
<keyword evidence="7 13" id="KW-0812">Transmembrane</keyword>
<keyword evidence="8 13" id="KW-1133">Transmembrane helix</keyword>
<feature type="signal peptide" evidence="15">
    <location>
        <begin position="1"/>
        <end position="21"/>
    </location>
</feature>
<evidence type="ECO:0000313" key="17">
    <source>
        <dbReference type="Proteomes" id="UP001431181"/>
    </source>
</evidence>
<evidence type="ECO:0000256" key="7">
    <source>
        <dbReference type="ARBA" id="ARBA00022692"/>
    </source>
</evidence>
<evidence type="ECO:0000256" key="2">
    <source>
        <dbReference type="ARBA" id="ARBA00004651"/>
    </source>
</evidence>
<evidence type="ECO:0000256" key="13">
    <source>
        <dbReference type="RuleBase" id="RU362101"/>
    </source>
</evidence>
<keyword evidence="4 13" id="KW-0813">Transport</keyword>